<dbReference type="GeneID" id="101766871"/>
<dbReference type="RefSeq" id="XP_004978817.1">
    <property type="nucleotide sequence ID" value="XM_004978760.3"/>
</dbReference>
<evidence type="ECO:0000313" key="5">
    <source>
        <dbReference type="Proteomes" id="UP000004995"/>
    </source>
</evidence>
<proteinExistence type="predicted"/>
<reference evidence="4" key="3">
    <citation type="submission" date="2018-08" db="UniProtKB">
        <authorList>
            <consortium name="EnsemblPlants"/>
        </authorList>
    </citation>
    <scope>IDENTIFICATION</scope>
    <source>
        <strain evidence="4">Yugu1</strain>
    </source>
</reference>
<keyword evidence="1" id="KW-0472">Membrane</keyword>
<name>K3ZHG6_SETIT</name>
<reference evidence="3" key="2">
    <citation type="submission" date="2015-07" db="EMBL/GenBank/DDBJ databases">
        <authorList>
            <person name="Noorani M."/>
        </authorList>
    </citation>
    <scope>NUCLEOTIDE SEQUENCE</scope>
    <source>
        <strain evidence="3">Yugu1</strain>
    </source>
</reference>
<evidence type="ECO:0000313" key="3">
    <source>
        <dbReference type="EMBL" id="RCV37281.1"/>
    </source>
</evidence>
<sequence length="747" mass="83455">MSSSAFGVSSVQLWVMVATLLLLAKFAIGSIGPWIFSSRRLIAPLVRLLHVLNHYAVIYTLGLMQPSSSHHADDPSVPSVAEFLQVWAVLIVTMQDSVSIGRPYKTKEMTLIDLLSSVWSANQIRVRTRARLAAPLWIIWCIHASRVVWHYVSTIRATNASLDNVKLVSDYMMTSQHTDDDDACPSTMRGYRYIVVWEDEQMMEVSGPPGFTLEMKLTGPKAAQLLTVDKVWEQAQDKDDRLLSRTADRDNMFKDVCLSFALYKLQRRRFYNFPVAEAAHPATRRLVSDAILEEGADGTYERALRITEVELSFLHASFYSRHAVVFSGGFPWVQLALSLLVTVAALYLACAVGDIPSTGNIVAGKRERVVRITHGALFTYLVIAIVVCRELGEVSIYVLSQWTKVWIICHYIKLKGCQGRIKAARQLMMEMVARIMFRVIRGGQWGRQIRQHNLLARPSTLAQFAWPLILRKVKLQREAKRVLFQSLKTLIDTPLPSPEPSAQQQMMNSLLMSYSRSAFPIPAGPAQSHSKLPVIEGTASDLEGETHKILVWHIATSLCQMKILDEAGERGADLYTLPKSPFTGDLAAVTPHYITAVSLSNYCAYLVTQGLVPDNGLVANKVFHAVSDEVRDALRGCSTMTEIRNKLTVTPENGAATTILGMGAQLSEKLMSLYKRDDELWERLGRFWAGFLLHLSASTRAAKHRIHLQGRGELTTLLWVLLSHAGFLGNTSHGEQLLDPEDLNDVC</sequence>
<dbReference type="RefSeq" id="XP_004978815.1">
    <property type="nucleotide sequence ID" value="XM_004978758.3"/>
</dbReference>
<dbReference type="EMBL" id="CM003535">
    <property type="protein sequence ID" value="RCV37283.1"/>
    <property type="molecule type" value="Genomic_DNA"/>
</dbReference>
<keyword evidence="5" id="KW-1185">Reference proteome</keyword>
<protein>
    <recommendedName>
        <fullName evidence="2">DUF4220 domain-containing protein</fullName>
    </recommendedName>
</protein>
<dbReference type="OrthoDB" id="591313at2759"/>
<dbReference type="InterPro" id="IPR007658">
    <property type="entry name" value="DUF594"/>
</dbReference>
<dbReference type="Proteomes" id="UP000004995">
    <property type="component" value="Unassembled WGS sequence"/>
</dbReference>
<accession>K3ZHG6</accession>
<dbReference type="PANTHER" id="PTHR31325">
    <property type="entry name" value="OS01G0798800 PROTEIN-RELATED"/>
    <property type="match status" value="1"/>
</dbReference>
<reference evidence="3 5" key="1">
    <citation type="journal article" date="2012" name="Nat. Biotechnol.">
        <title>Reference genome sequence of the model plant Setaria.</title>
        <authorList>
            <person name="Bennetzen J.L."/>
            <person name="Schmutz J."/>
            <person name="Wang H."/>
            <person name="Percifield R."/>
            <person name="Hawkins J."/>
            <person name="Pontaroli A.C."/>
            <person name="Estep M."/>
            <person name="Feng L."/>
            <person name="Vaughn J.N."/>
            <person name="Grimwood J."/>
            <person name="Jenkins J."/>
            <person name="Barry K."/>
            <person name="Lindquist E."/>
            <person name="Hellsten U."/>
            <person name="Deshpande S."/>
            <person name="Wang X."/>
            <person name="Wu X."/>
            <person name="Mitros T."/>
            <person name="Triplett J."/>
            <person name="Yang X."/>
            <person name="Ye C.Y."/>
            <person name="Mauro-Herrera M."/>
            <person name="Wang L."/>
            <person name="Li P."/>
            <person name="Sharma M."/>
            <person name="Sharma R."/>
            <person name="Ronald P.C."/>
            <person name="Panaud O."/>
            <person name="Kellogg E.A."/>
            <person name="Brutnell T.P."/>
            <person name="Doust A.N."/>
            <person name="Tuskan G.A."/>
            <person name="Rokhsar D."/>
            <person name="Devos K.M."/>
        </authorList>
    </citation>
    <scope>NUCLEOTIDE SEQUENCE [LARGE SCALE GENOMIC DNA]</scope>
    <source>
        <strain evidence="5">cv. Yugu1</strain>
        <strain evidence="3">Yugu1</strain>
    </source>
</reference>
<feature type="domain" description="DUF4220" evidence="2">
    <location>
        <begin position="49"/>
        <end position="455"/>
    </location>
</feature>
<evidence type="ECO:0000259" key="2">
    <source>
        <dbReference type="Pfam" id="PF13968"/>
    </source>
</evidence>
<dbReference type="EnsemblPlants" id="KQK93777">
    <property type="protein sequence ID" value="KQK93777"/>
    <property type="gene ID" value="SETIT_026018mg"/>
</dbReference>
<evidence type="ECO:0000256" key="1">
    <source>
        <dbReference type="SAM" id="Phobius"/>
    </source>
</evidence>
<feature type="transmembrane region" description="Helical" evidence="1">
    <location>
        <begin position="12"/>
        <end position="36"/>
    </location>
</feature>
<dbReference type="RefSeq" id="XP_004978816.1">
    <property type="nucleotide sequence ID" value="XM_004978759.3"/>
</dbReference>
<dbReference type="eggNOG" id="ENOG502QSWW">
    <property type="taxonomic scope" value="Eukaryota"/>
</dbReference>
<dbReference type="KEGG" id="sita:101766871"/>
<dbReference type="AlphaFoldDB" id="K3ZHG6"/>
<dbReference type="HOGENOM" id="CLU_008762_2_1_1"/>
<dbReference type="InterPro" id="IPR025315">
    <property type="entry name" value="DUF4220"/>
</dbReference>
<dbReference type="EMBL" id="AGNK02004659">
    <property type="status" value="NOT_ANNOTATED_CDS"/>
    <property type="molecule type" value="Genomic_DNA"/>
</dbReference>
<keyword evidence="1" id="KW-1133">Transmembrane helix</keyword>
<dbReference type="Pfam" id="PF04578">
    <property type="entry name" value="DUF594"/>
    <property type="match status" value="1"/>
</dbReference>
<dbReference type="Pfam" id="PF13968">
    <property type="entry name" value="DUF4220"/>
    <property type="match status" value="1"/>
</dbReference>
<gene>
    <name evidence="4" type="primary">LOC101766871</name>
    <name evidence="3" type="ORF">SETIT_8G050100v2</name>
</gene>
<dbReference type="Gramene" id="KQK93777">
    <property type="protein sequence ID" value="KQK93777"/>
    <property type="gene ID" value="SETIT_026018mg"/>
</dbReference>
<dbReference type="EMBL" id="CM003535">
    <property type="protein sequence ID" value="RCV37281.1"/>
    <property type="molecule type" value="Genomic_DNA"/>
</dbReference>
<keyword evidence="1" id="KW-0812">Transmembrane</keyword>
<organism evidence="3">
    <name type="scientific">Setaria italica</name>
    <name type="common">Foxtail millet</name>
    <name type="synonym">Panicum italicum</name>
    <dbReference type="NCBI Taxonomy" id="4555"/>
    <lineage>
        <taxon>Eukaryota</taxon>
        <taxon>Viridiplantae</taxon>
        <taxon>Streptophyta</taxon>
        <taxon>Embryophyta</taxon>
        <taxon>Tracheophyta</taxon>
        <taxon>Spermatophyta</taxon>
        <taxon>Magnoliopsida</taxon>
        <taxon>Liliopsida</taxon>
        <taxon>Poales</taxon>
        <taxon>Poaceae</taxon>
        <taxon>PACMAD clade</taxon>
        <taxon>Panicoideae</taxon>
        <taxon>Panicodae</taxon>
        <taxon>Paniceae</taxon>
        <taxon>Cenchrinae</taxon>
        <taxon>Setaria</taxon>
    </lineage>
</organism>
<evidence type="ECO:0000313" key="4">
    <source>
        <dbReference type="EnsemblPlants" id="KQK93777"/>
    </source>
</evidence>
<dbReference type="EMBL" id="CM003535">
    <property type="protein sequence ID" value="RCV37282.1"/>
    <property type="molecule type" value="Genomic_DNA"/>
</dbReference>